<gene>
    <name evidence="5" type="ORF">ONZ52_21330</name>
</gene>
<dbReference type="Gene3D" id="1.10.10.10">
    <property type="entry name" value="Winged helix-like DNA-binding domain superfamily/Winged helix DNA-binding domain"/>
    <property type="match status" value="1"/>
</dbReference>
<dbReference type="InterPro" id="IPR023187">
    <property type="entry name" value="Tscrpt_reg_MarR-type_CS"/>
</dbReference>
<dbReference type="PRINTS" id="PR00598">
    <property type="entry name" value="HTHMARR"/>
</dbReference>
<dbReference type="SMART" id="SM00347">
    <property type="entry name" value="HTH_MARR"/>
    <property type="match status" value="1"/>
</dbReference>
<evidence type="ECO:0000313" key="6">
    <source>
        <dbReference type="Proteomes" id="UP001431181"/>
    </source>
</evidence>
<accession>A0ABT3KMT1</accession>
<keyword evidence="1" id="KW-0805">Transcription regulation</keyword>
<dbReference type="EMBL" id="JAPEUL010000011">
    <property type="protein sequence ID" value="MCW4631322.1"/>
    <property type="molecule type" value="Genomic_DNA"/>
</dbReference>
<protein>
    <submittedName>
        <fullName evidence="5">MarR family winged helix-turn-helix transcriptional regulator</fullName>
    </submittedName>
</protein>
<keyword evidence="3" id="KW-0804">Transcription</keyword>
<dbReference type="RefSeq" id="WP_265220655.1">
    <property type="nucleotide sequence ID" value="NZ_JAPEUL010000011.1"/>
</dbReference>
<proteinExistence type="predicted"/>
<evidence type="ECO:0000256" key="1">
    <source>
        <dbReference type="ARBA" id="ARBA00023015"/>
    </source>
</evidence>
<dbReference type="PANTHER" id="PTHR42756:SF1">
    <property type="entry name" value="TRANSCRIPTIONAL REPRESSOR OF EMRAB OPERON"/>
    <property type="match status" value="1"/>
</dbReference>
<evidence type="ECO:0000259" key="4">
    <source>
        <dbReference type="PROSITE" id="PS50995"/>
    </source>
</evidence>
<name>A0ABT3KMT1_9GAMM</name>
<dbReference type="InterPro" id="IPR036390">
    <property type="entry name" value="WH_DNA-bd_sf"/>
</dbReference>
<organism evidence="5 6">
    <name type="scientific">Marinomonas rhodophyticola</name>
    <dbReference type="NCBI Taxonomy" id="2992803"/>
    <lineage>
        <taxon>Bacteria</taxon>
        <taxon>Pseudomonadati</taxon>
        <taxon>Pseudomonadota</taxon>
        <taxon>Gammaproteobacteria</taxon>
        <taxon>Oceanospirillales</taxon>
        <taxon>Oceanospirillaceae</taxon>
        <taxon>Marinomonas</taxon>
    </lineage>
</organism>
<evidence type="ECO:0000256" key="3">
    <source>
        <dbReference type="ARBA" id="ARBA00023163"/>
    </source>
</evidence>
<evidence type="ECO:0000313" key="5">
    <source>
        <dbReference type="EMBL" id="MCW4631322.1"/>
    </source>
</evidence>
<comment type="caution">
    <text evidence="5">The sequence shown here is derived from an EMBL/GenBank/DDBJ whole genome shotgun (WGS) entry which is preliminary data.</text>
</comment>
<dbReference type="InterPro" id="IPR000835">
    <property type="entry name" value="HTH_MarR-typ"/>
</dbReference>
<dbReference type="SUPFAM" id="SSF46785">
    <property type="entry name" value="Winged helix' DNA-binding domain"/>
    <property type="match status" value="1"/>
</dbReference>
<sequence length="148" mass="16852">MHNTESALQTLFMNTIGGLKTSMKNIMKEKQLSLSPMYFMILKNIHDTQNCTANYLADITEKDKGQITRLVQELINQSLVTKMPNPIDKRSQFLKLTPRGMQCYQELASADQAVLKEMRADISDEELKHFLTIGEKMLSNLNAINNKA</sequence>
<dbReference type="PROSITE" id="PS01117">
    <property type="entry name" value="HTH_MARR_1"/>
    <property type="match status" value="1"/>
</dbReference>
<reference evidence="5" key="1">
    <citation type="submission" date="2022-11" db="EMBL/GenBank/DDBJ databases">
        <title>Marinomonas sp. nov., isolated from marine algae.</title>
        <authorList>
            <person name="Choi D.G."/>
            <person name="Kim J.M."/>
            <person name="Lee J.K."/>
            <person name="Baek J.H."/>
            <person name="Jeon C.O."/>
        </authorList>
    </citation>
    <scope>NUCLEOTIDE SEQUENCE</scope>
    <source>
        <strain evidence="5">KJ51-3</strain>
    </source>
</reference>
<dbReference type="Proteomes" id="UP001431181">
    <property type="component" value="Unassembled WGS sequence"/>
</dbReference>
<feature type="domain" description="HTH marR-type" evidence="4">
    <location>
        <begin position="1"/>
        <end position="139"/>
    </location>
</feature>
<keyword evidence="2" id="KW-0238">DNA-binding</keyword>
<dbReference type="Pfam" id="PF12802">
    <property type="entry name" value="MarR_2"/>
    <property type="match status" value="1"/>
</dbReference>
<dbReference type="PANTHER" id="PTHR42756">
    <property type="entry name" value="TRANSCRIPTIONAL REGULATOR, MARR"/>
    <property type="match status" value="1"/>
</dbReference>
<keyword evidence="6" id="KW-1185">Reference proteome</keyword>
<evidence type="ECO:0000256" key="2">
    <source>
        <dbReference type="ARBA" id="ARBA00023125"/>
    </source>
</evidence>
<dbReference type="PROSITE" id="PS50995">
    <property type="entry name" value="HTH_MARR_2"/>
    <property type="match status" value="1"/>
</dbReference>
<dbReference type="InterPro" id="IPR036388">
    <property type="entry name" value="WH-like_DNA-bd_sf"/>
</dbReference>